<accession>A0A1G6JXB2</accession>
<protein>
    <submittedName>
        <fullName evidence="1">Uncharacterized protein</fullName>
    </submittedName>
</protein>
<dbReference type="Proteomes" id="UP000198908">
    <property type="component" value="Unassembled WGS sequence"/>
</dbReference>
<keyword evidence="2" id="KW-1185">Reference proteome</keyword>
<organism evidence="1 2">
    <name type="scientific">Paraburkholderia lycopersici</name>
    <dbReference type="NCBI Taxonomy" id="416944"/>
    <lineage>
        <taxon>Bacteria</taxon>
        <taxon>Pseudomonadati</taxon>
        <taxon>Pseudomonadota</taxon>
        <taxon>Betaproteobacteria</taxon>
        <taxon>Burkholderiales</taxon>
        <taxon>Burkholderiaceae</taxon>
        <taxon>Paraburkholderia</taxon>
    </lineage>
</organism>
<gene>
    <name evidence="1" type="ORF">SAMN05421548_10514</name>
</gene>
<dbReference type="STRING" id="416944.SAMN05421548_10514"/>
<name>A0A1G6JXB2_9BURK</name>
<dbReference type="AlphaFoldDB" id="A0A1G6JXB2"/>
<evidence type="ECO:0000313" key="1">
    <source>
        <dbReference type="EMBL" id="SDC23035.1"/>
    </source>
</evidence>
<dbReference type="EMBL" id="FMYQ01000005">
    <property type="protein sequence ID" value="SDC23035.1"/>
    <property type="molecule type" value="Genomic_DNA"/>
</dbReference>
<sequence length="35" mass="3575">MAVIGEPAIFAGIGYLSPKRGFPAANTTSRTVSPP</sequence>
<evidence type="ECO:0000313" key="2">
    <source>
        <dbReference type="Proteomes" id="UP000198908"/>
    </source>
</evidence>
<reference evidence="2" key="1">
    <citation type="submission" date="2016-09" db="EMBL/GenBank/DDBJ databases">
        <authorList>
            <person name="Varghese N."/>
            <person name="Submissions S."/>
        </authorList>
    </citation>
    <scope>NUCLEOTIDE SEQUENCE [LARGE SCALE GENOMIC DNA]</scope>
    <source>
        <strain evidence="2">TNe-862</strain>
    </source>
</reference>
<proteinExistence type="predicted"/>